<name>A0ABX2CZH8_9CYAN</name>
<comment type="caution">
    <text evidence="1">The sequence shown here is derived from an EMBL/GenBank/DDBJ whole genome shotgun (WGS) entry which is preliminary data.</text>
</comment>
<dbReference type="InterPro" id="IPR008949">
    <property type="entry name" value="Isoprenoid_synthase_dom_sf"/>
</dbReference>
<protein>
    <submittedName>
        <fullName evidence="1">All-trans-phytoene synthase</fullName>
    </submittedName>
</protein>
<organism evidence="1 2">
    <name type="scientific">Microcoleus asticus IPMA8</name>
    <dbReference type="NCBI Taxonomy" id="2563858"/>
    <lineage>
        <taxon>Bacteria</taxon>
        <taxon>Bacillati</taxon>
        <taxon>Cyanobacteriota</taxon>
        <taxon>Cyanophyceae</taxon>
        <taxon>Oscillatoriophycideae</taxon>
        <taxon>Oscillatoriales</taxon>
        <taxon>Microcoleaceae</taxon>
        <taxon>Microcoleus</taxon>
        <taxon>Microcoleus asticus</taxon>
    </lineage>
</organism>
<gene>
    <name evidence="1" type="primary">crtB_2</name>
    <name evidence="1" type="ORF">E5S67_03538</name>
</gene>
<accession>A0ABX2CZH8</accession>
<dbReference type="InterPro" id="IPR044844">
    <property type="entry name" value="Trans_IPPS_euk-type"/>
</dbReference>
<evidence type="ECO:0000313" key="2">
    <source>
        <dbReference type="Proteomes" id="UP000702425"/>
    </source>
</evidence>
<dbReference type="PANTHER" id="PTHR11626">
    <property type="entry name" value="FARNESYL-DIPHOSPHATE FARNESYLTRANSFERASE"/>
    <property type="match status" value="1"/>
</dbReference>
<dbReference type="Gene3D" id="1.10.600.10">
    <property type="entry name" value="Farnesyl Diphosphate Synthase"/>
    <property type="match status" value="1"/>
</dbReference>
<reference evidence="1 2" key="1">
    <citation type="journal article" date="2020" name="Sci. Rep.">
        <title>A novel cyanobacterial geosmin producer, revising GeoA distribution and dispersion patterns in Bacteria.</title>
        <authorList>
            <person name="Churro C."/>
            <person name="Semedo-Aguiar A.P."/>
            <person name="Silva A.D."/>
            <person name="Pereira-Leal J.B."/>
            <person name="Leite R.B."/>
        </authorList>
    </citation>
    <scope>NUCLEOTIDE SEQUENCE [LARGE SCALE GENOMIC DNA]</scope>
    <source>
        <strain evidence="1 2">IPMA8</strain>
    </source>
</reference>
<dbReference type="SFLD" id="SFLDS00005">
    <property type="entry name" value="Isoprenoid_Synthase_Type_I"/>
    <property type="match status" value="1"/>
</dbReference>
<dbReference type="Pfam" id="PF00494">
    <property type="entry name" value="SQS_PSY"/>
    <property type="match status" value="1"/>
</dbReference>
<dbReference type="EMBL" id="SRRZ01000064">
    <property type="protein sequence ID" value="NQE35802.1"/>
    <property type="molecule type" value="Genomic_DNA"/>
</dbReference>
<proteinExistence type="predicted"/>
<dbReference type="PANTHER" id="PTHR11626:SF2">
    <property type="entry name" value="SQUALENE SYNTHASE"/>
    <property type="match status" value="1"/>
</dbReference>
<dbReference type="SFLD" id="SFLDG01018">
    <property type="entry name" value="Squalene/Phytoene_Synthase_Lik"/>
    <property type="match status" value="1"/>
</dbReference>
<sequence length="351" mass="39966">MITFYLLHEQKKYLEEFMNKVSRSFALVTPCFEEPLDAFMATAYLIFRVADNIEDCQHSFSWQQARFDEFQQLLKEPAFASNILSSWSSENWPGLDADQKQLMNLENGLMLWQIYALIPNDAKAIIHCWASAMVEGMKQVLDCQQAPVMVTRNGISLPAQENDYNRYCYFVAGIVGHMGTELAINHYQFNLDVAACLLAGCETCGEALQKTNIIKDFPEDLANGICYLPDVWIQEVDDSPLLLKGAPKNWTQKVLTNVMVELNKSVGYIMKIPYEAVGYRLASLMCLLPAYQTLLFAAQQHDKLFTADHSVKISRSCFSQCIEDAKSMVRDNDALLKYSQELQKSVKYAFK</sequence>
<dbReference type="SUPFAM" id="SSF48576">
    <property type="entry name" value="Terpenoid synthases"/>
    <property type="match status" value="1"/>
</dbReference>
<evidence type="ECO:0000313" key="1">
    <source>
        <dbReference type="EMBL" id="NQE35802.1"/>
    </source>
</evidence>
<keyword evidence="2" id="KW-1185">Reference proteome</keyword>
<dbReference type="Proteomes" id="UP000702425">
    <property type="component" value="Unassembled WGS sequence"/>
</dbReference>
<dbReference type="InterPro" id="IPR002060">
    <property type="entry name" value="Squ/phyt_synthse"/>
</dbReference>